<accession>A0ABW5SEW1</accession>
<dbReference type="Proteomes" id="UP001597357">
    <property type="component" value="Unassembled WGS sequence"/>
</dbReference>
<keyword evidence="3" id="KW-1185">Reference proteome</keyword>
<dbReference type="PANTHER" id="PTHR22893:SF91">
    <property type="entry name" value="NADPH DEHYDROGENASE 2-RELATED"/>
    <property type="match status" value="1"/>
</dbReference>
<dbReference type="CDD" id="cd02933">
    <property type="entry name" value="OYE_like_FMN"/>
    <property type="match status" value="1"/>
</dbReference>
<dbReference type="SUPFAM" id="SSF51395">
    <property type="entry name" value="FMN-linked oxidoreductases"/>
    <property type="match status" value="1"/>
</dbReference>
<dbReference type="RefSeq" id="WP_379044415.1">
    <property type="nucleotide sequence ID" value="NZ_JBHULZ010000023.1"/>
</dbReference>
<dbReference type="Gene3D" id="3.20.20.70">
    <property type="entry name" value="Aldolase class I"/>
    <property type="match status" value="1"/>
</dbReference>
<evidence type="ECO:0000313" key="3">
    <source>
        <dbReference type="Proteomes" id="UP001597357"/>
    </source>
</evidence>
<protein>
    <submittedName>
        <fullName evidence="2">Alkene reductase</fullName>
    </submittedName>
</protein>
<comment type="caution">
    <text evidence="2">The sequence shown here is derived from an EMBL/GenBank/DDBJ whole genome shotgun (WGS) entry which is preliminary data.</text>
</comment>
<evidence type="ECO:0000313" key="2">
    <source>
        <dbReference type="EMBL" id="MFD2697130.1"/>
    </source>
</evidence>
<dbReference type="InterPro" id="IPR045247">
    <property type="entry name" value="Oye-like"/>
</dbReference>
<sequence>MKQPILESFDLNGLQLANRVVMAPMTRSRANNGNLIPTTDLHGKYYEQRASAGLIISEGVNVSPQGAGYIYVPGIYNESQVEAWQKVTHQIHEAKGVFFMQLWHVGRISHPDFLNGEKPLAPSAINPNTQSFTPEGMKDTVTPQAMTLEDIERTKNDFVQAAKNAFRANCDGIEIHSSNGYLFQQFFNKCSNVRDDQYGGSIENRVRFFFEVLDAVIREVPEKRVGVRFNPSAHNIFGIEIDEETIPTFEYIIKRLNNYDLAYVHLSEPFTDVSKVPYAVSNIAEHFRPLYQGNLMINGGFDQQKGNEFLEKNLADLICYGKPFISNPDLVERFKENLPLTDWDKETFYTQGSLGYTDYPIVSKSHFLNKI</sequence>
<proteinExistence type="predicted"/>
<dbReference type="InterPro" id="IPR001155">
    <property type="entry name" value="OxRdtase_FMN_N"/>
</dbReference>
<feature type="domain" description="NADH:flavin oxidoreductase/NADH oxidase N-terminal" evidence="1">
    <location>
        <begin position="9"/>
        <end position="340"/>
    </location>
</feature>
<dbReference type="PANTHER" id="PTHR22893">
    <property type="entry name" value="NADH OXIDOREDUCTASE-RELATED"/>
    <property type="match status" value="1"/>
</dbReference>
<reference evidence="3" key="1">
    <citation type="journal article" date="2019" name="Int. J. Syst. Evol. Microbiol.">
        <title>The Global Catalogue of Microorganisms (GCM) 10K type strain sequencing project: providing services to taxonomists for standard genome sequencing and annotation.</title>
        <authorList>
            <consortium name="The Broad Institute Genomics Platform"/>
            <consortium name="The Broad Institute Genome Sequencing Center for Infectious Disease"/>
            <person name="Wu L."/>
            <person name="Ma J."/>
        </authorList>
    </citation>
    <scope>NUCLEOTIDE SEQUENCE [LARGE SCALE GENOMIC DNA]</scope>
    <source>
        <strain evidence="3">KCTC 42255</strain>
    </source>
</reference>
<dbReference type="Pfam" id="PF00724">
    <property type="entry name" value="Oxidored_FMN"/>
    <property type="match status" value="1"/>
</dbReference>
<name>A0ABW5SEW1_9FLAO</name>
<organism evidence="2 3">
    <name type="scientific">Mesonia sediminis</name>
    <dbReference type="NCBI Taxonomy" id="1703946"/>
    <lineage>
        <taxon>Bacteria</taxon>
        <taxon>Pseudomonadati</taxon>
        <taxon>Bacteroidota</taxon>
        <taxon>Flavobacteriia</taxon>
        <taxon>Flavobacteriales</taxon>
        <taxon>Flavobacteriaceae</taxon>
        <taxon>Mesonia</taxon>
    </lineage>
</organism>
<evidence type="ECO:0000259" key="1">
    <source>
        <dbReference type="Pfam" id="PF00724"/>
    </source>
</evidence>
<gene>
    <name evidence="2" type="ORF">ACFSQ0_03925</name>
</gene>
<dbReference type="EMBL" id="JBHULZ010000023">
    <property type="protein sequence ID" value="MFD2697130.1"/>
    <property type="molecule type" value="Genomic_DNA"/>
</dbReference>
<dbReference type="InterPro" id="IPR013785">
    <property type="entry name" value="Aldolase_TIM"/>
</dbReference>